<evidence type="ECO:0000256" key="10">
    <source>
        <dbReference type="SAM" id="MobiDB-lite"/>
    </source>
</evidence>
<evidence type="ECO:0000256" key="4">
    <source>
        <dbReference type="ARBA" id="ARBA00022723"/>
    </source>
</evidence>
<comment type="caution">
    <text evidence="13">The sequence shown here is derived from an EMBL/GenBank/DDBJ whole genome shotgun (WGS) entry which is preliminary data.</text>
</comment>
<dbReference type="GO" id="GO:0008270">
    <property type="term" value="F:zinc ion binding"/>
    <property type="evidence" value="ECO:0007669"/>
    <property type="project" value="UniProtKB-KW"/>
</dbReference>
<evidence type="ECO:0000256" key="6">
    <source>
        <dbReference type="ARBA" id="ARBA00022771"/>
    </source>
</evidence>
<keyword evidence="6 9" id="KW-0863">Zinc-finger</keyword>
<dbReference type="SUPFAM" id="SSF57850">
    <property type="entry name" value="RING/U-box"/>
    <property type="match status" value="2"/>
</dbReference>
<dbReference type="PANTHER" id="PTHR11685">
    <property type="entry name" value="RBR FAMILY RING FINGER AND IBR DOMAIN-CONTAINING"/>
    <property type="match status" value="1"/>
</dbReference>
<feature type="domain" description="RING-type" evidence="12">
    <location>
        <begin position="43"/>
        <end position="381"/>
    </location>
</feature>
<evidence type="ECO:0000256" key="3">
    <source>
        <dbReference type="ARBA" id="ARBA00022679"/>
    </source>
</evidence>
<evidence type="ECO:0000259" key="11">
    <source>
        <dbReference type="PROSITE" id="PS50089"/>
    </source>
</evidence>
<keyword evidence="5" id="KW-0677">Repeat</keyword>
<dbReference type="GO" id="GO:0016567">
    <property type="term" value="P:protein ubiquitination"/>
    <property type="evidence" value="ECO:0007669"/>
    <property type="project" value="InterPro"/>
</dbReference>
<feature type="compositionally biased region" description="Acidic residues" evidence="10">
    <location>
        <begin position="10"/>
        <end position="26"/>
    </location>
</feature>
<comment type="catalytic activity">
    <reaction evidence="1">
        <text>[E2 ubiquitin-conjugating enzyme]-S-ubiquitinyl-L-cysteine + [acceptor protein]-L-lysine = [E2 ubiquitin-conjugating enzyme]-L-cysteine + [acceptor protein]-N(6)-ubiquitinyl-L-lysine.</text>
        <dbReference type="EC" id="2.3.2.31"/>
    </reaction>
</comment>
<reference evidence="13" key="1">
    <citation type="submission" date="2021-06" db="EMBL/GenBank/DDBJ databases">
        <authorList>
            <consortium name="DOE Joint Genome Institute"/>
            <person name="Mondo S.J."/>
            <person name="Amses K.R."/>
            <person name="Simmons D.R."/>
            <person name="Longcore J.E."/>
            <person name="Seto K."/>
            <person name="Alves G.H."/>
            <person name="Bonds A.E."/>
            <person name="Quandt C.A."/>
            <person name="Davis W.J."/>
            <person name="Chang Y."/>
            <person name="Letcher P.M."/>
            <person name="Powell M.J."/>
            <person name="Kuo A."/>
            <person name="Labutti K."/>
            <person name="Pangilinan J."/>
            <person name="Andreopoulos W."/>
            <person name="Tritt A."/>
            <person name="Riley R."/>
            <person name="Hundley H."/>
            <person name="Johnson J."/>
            <person name="Lipzen A."/>
            <person name="Barry K."/>
            <person name="Berbee M.L."/>
            <person name="Buchler N.E."/>
            <person name="Grigoriev I.V."/>
            <person name="Spatafora J.W."/>
            <person name="Stajich J.E."/>
            <person name="James T.Y."/>
        </authorList>
    </citation>
    <scope>NUCLEOTIDE SEQUENCE</scope>
    <source>
        <strain evidence="13">AG</strain>
    </source>
</reference>
<evidence type="ECO:0000313" key="14">
    <source>
        <dbReference type="Proteomes" id="UP001206595"/>
    </source>
</evidence>
<dbReference type="EC" id="2.3.2.31" evidence="2"/>
<reference evidence="13" key="2">
    <citation type="journal article" date="2022" name="Proc. Natl. Acad. Sci. U.S.A.">
        <title>Diploid-dominant life cycles characterize the early evolution of Fungi.</title>
        <authorList>
            <person name="Amses K.R."/>
            <person name="Simmons D.R."/>
            <person name="Longcore J.E."/>
            <person name="Mondo S.J."/>
            <person name="Seto K."/>
            <person name="Jeronimo G.H."/>
            <person name="Bonds A.E."/>
            <person name="Quandt C.A."/>
            <person name="Davis W.J."/>
            <person name="Chang Y."/>
            <person name="Federici B.A."/>
            <person name="Kuo A."/>
            <person name="LaButti K."/>
            <person name="Pangilinan J."/>
            <person name="Andreopoulos W."/>
            <person name="Tritt A."/>
            <person name="Riley R."/>
            <person name="Hundley H."/>
            <person name="Johnson J."/>
            <person name="Lipzen A."/>
            <person name="Barry K."/>
            <person name="Lang B.F."/>
            <person name="Cuomo C.A."/>
            <person name="Buchler N.E."/>
            <person name="Grigoriev I.V."/>
            <person name="Spatafora J.W."/>
            <person name="Stajich J.E."/>
            <person name="James T.Y."/>
        </authorList>
    </citation>
    <scope>NUCLEOTIDE SEQUENCE</scope>
    <source>
        <strain evidence="13">AG</strain>
    </source>
</reference>
<sequence length="446" mass="52053">MSRHHRWYEDGEEVEDGDDSDNQMEETDSHRDEDTSVDEMDYWLQRCSICFDSQLDLCLEYCRDQFCIDCFERYVTEVVSSSWGLSITKIKCPVCRDCIPYGEWSKYVPQHVIDTYNKYNQPYRSFSRFCPDCQGEVKACEYSRNSGFTRESRIILIQETIKNLILSYDPDIMLDETSQMRRLLTTFDDVYRSYGGHNLQELHKHTVKTLFTWADEREYEVKALAELQSSRFGRLDMKRKFSRVDVLRQASSISKQLVALEVRPEGWKRLQFSHIKNFPFTHCTHCQLELCLQCGEPAHPDANCIVNMEKKIVRNTETADAIETLQWKLKNSRPCPSCYIMINRDEGCNKVDCSYCGHAFCWSCRSSWSEKCGFYQCRDPTTSTSLVTAPNEVEKVSEIKVQLSIYRTKQWDGNNVSLQPYLTSQTELGVPNVFLIQTRLSTTVQA</sequence>
<evidence type="ECO:0000256" key="8">
    <source>
        <dbReference type="ARBA" id="ARBA00022833"/>
    </source>
</evidence>
<protein>
    <recommendedName>
        <fullName evidence="2">RBR-type E3 ubiquitin transferase</fullName>
        <ecNumber evidence="2">2.3.2.31</ecNumber>
    </recommendedName>
</protein>
<dbReference type="Pfam" id="PF01485">
    <property type="entry name" value="IBR"/>
    <property type="match status" value="1"/>
</dbReference>
<dbReference type="EMBL" id="MU620913">
    <property type="protein sequence ID" value="KAI8580274.1"/>
    <property type="molecule type" value="Genomic_DNA"/>
</dbReference>
<dbReference type="CDD" id="cd20335">
    <property type="entry name" value="BRcat_RBR"/>
    <property type="match status" value="1"/>
</dbReference>
<evidence type="ECO:0000256" key="7">
    <source>
        <dbReference type="ARBA" id="ARBA00022786"/>
    </source>
</evidence>
<evidence type="ECO:0000256" key="2">
    <source>
        <dbReference type="ARBA" id="ARBA00012251"/>
    </source>
</evidence>
<dbReference type="InterPro" id="IPR001841">
    <property type="entry name" value="Znf_RING"/>
</dbReference>
<dbReference type="PROSITE" id="PS51873">
    <property type="entry name" value="TRIAD"/>
    <property type="match status" value="1"/>
</dbReference>
<dbReference type="Proteomes" id="UP001206595">
    <property type="component" value="Unassembled WGS sequence"/>
</dbReference>
<evidence type="ECO:0000256" key="1">
    <source>
        <dbReference type="ARBA" id="ARBA00001798"/>
    </source>
</evidence>
<keyword evidence="3" id="KW-0808">Transferase</keyword>
<dbReference type="Gene3D" id="3.30.40.10">
    <property type="entry name" value="Zinc/RING finger domain, C3HC4 (zinc finger)"/>
    <property type="match status" value="1"/>
</dbReference>
<feature type="region of interest" description="Disordered" evidence="10">
    <location>
        <begin position="1"/>
        <end position="35"/>
    </location>
</feature>
<dbReference type="GO" id="GO:0061630">
    <property type="term" value="F:ubiquitin protein ligase activity"/>
    <property type="evidence" value="ECO:0007669"/>
    <property type="project" value="UniProtKB-EC"/>
</dbReference>
<dbReference type="InterPro" id="IPR031127">
    <property type="entry name" value="E3_UB_ligase_RBR"/>
</dbReference>
<dbReference type="AlphaFoldDB" id="A0AAD5HEP0"/>
<proteinExistence type="predicted"/>
<dbReference type="RefSeq" id="XP_051445278.1">
    <property type="nucleotide sequence ID" value="XM_051588467.1"/>
</dbReference>
<dbReference type="SMART" id="SM00647">
    <property type="entry name" value="IBR"/>
    <property type="match status" value="1"/>
</dbReference>
<keyword evidence="4" id="KW-0479">Metal-binding</keyword>
<name>A0AAD5HEP0_UMBRA</name>
<keyword evidence="7" id="KW-0833">Ubl conjugation pathway</keyword>
<dbReference type="Gene3D" id="1.20.120.1750">
    <property type="match status" value="1"/>
</dbReference>
<dbReference type="GeneID" id="75913812"/>
<accession>A0AAD5HEP0</accession>
<evidence type="ECO:0000256" key="9">
    <source>
        <dbReference type="PROSITE-ProRule" id="PRU00175"/>
    </source>
</evidence>
<feature type="domain" description="RING-type" evidence="11">
    <location>
        <begin position="47"/>
        <end position="96"/>
    </location>
</feature>
<organism evidence="13 14">
    <name type="scientific">Umbelopsis ramanniana AG</name>
    <dbReference type="NCBI Taxonomy" id="1314678"/>
    <lineage>
        <taxon>Eukaryota</taxon>
        <taxon>Fungi</taxon>
        <taxon>Fungi incertae sedis</taxon>
        <taxon>Mucoromycota</taxon>
        <taxon>Mucoromycotina</taxon>
        <taxon>Umbelopsidomycetes</taxon>
        <taxon>Umbelopsidales</taxon>
        <taxon>Umbelopsidaceae</taxon>
        <taxon>Umbelopsis</taxon>
    </lineage>
</organism>
<evidence type="ECO:0000256" key="5">
    <source>
        <dbReference type="ARBA" id="ARBA00022737"/>
    </source>
</evidence>
<dbReference type="PROSITE" id="PS50089">
    <property type="entry name" value="ZF_RING_2"/>
    <property type="match status" value="1"/>
</dbReference>
<dbReference type="InterPro" id="IPR013083">
    <property type="entry name" value="Znf_RING/FYVE/PHD"/>
</dbReference>
<evidence type="ECO:0000313" key="13">
    <source>
        <dbReference type="EMBL" id="KAI8580274.1"/>
    </source>
</evidence>
<keyword evidence="14" id="KW-1185">Reference proteome</keyword>
<gene>
    <name evidence="13" type="ORF">K450DRAFT_237681</name>
</gene>
<dbReference type="InterPro" id="IPR002867">
    <property type="entry name" value="IBR_dom"/>
</dbReference>
<keyword evidence="8" id="KW-0862">Zinc</keyword>
<evidence type="ECO:0000259" key="12">
    <source>
        <dbReference type="PROSITE" id="PS51873"/>
    </source>
</evidence>
<dbReference type="InterPro" id="IPR044066">
    <property type="entry name" value="TRIAD_supradom"/>
</dbReference>